<dbReference type="EMBL" id="KK198763">
    <property type="protein sequence ID" value="KCW48396.1"/>
    <property type="molecule type" value="Genomic_DNA"/>
</dbReference>
<gene>
    <name evidence="8" type="ORF">EUGRSUZ_K02100</name>
</gene>
<dbReference type="eggNOG" id="ENOG502QT6G">
    <property type="taxonomic scope" value="Eukaryota"/>
</dbReference>
<dbReference type="KEGG" id="egr:104425688"/>
<comment type="subcellular location">
    <subcellularLocation>
        <location evidence="1">Secreted</location>
    </subcellularLocation>
</comment>
<evidence type="ECO:0000256" key="2">
    <source>
        <dbReference type="ARBA" id="ARBA00022525"/>
    </source>
</evidence>
<comment type="similarity">
    <text evidence="5">Belongs to the cysteine-rich repeat secretory protein family.</text>
</comment>
<keyword evidence="3 6" id="KW-0732">Signal</keyword>
<evidence type="ECO:0000256" key="4">
    <source>
        <dbReference type="ARBA" id="ARBA00022737"/>
    </source>
</evidence>
<dbReference type="InterPro" id="IPR050581">
    <property type="entry name" value="CRR_secretory_protein"/>
</dbReference>
<dbReference type="FunCoup" id="A0A059A3Z0">
    <property type="interactions" value="144"/>
</dbReference>
<evidence type="ECO:0000259" key="7">
    <source>
        <dbReference type="PROSITE" id="PS51473"/>
    </source>
</evidence>
<sequence>MTSLFNLLLFFFFLVLPFVSNAQSDDPLGQFCNQDTVISKASPIWSNIDHVLTELVSKAPSTGFLTTSYGSGNDKVYGLAQCRGDVSQDDCSSCIQDAGKQIRQLCPDQADARIWYDYCFLRYDDKTFIGEVDTYSGIFYINVENVTDPEKFNKELGRLMDRIEADAVVPENRGLGKSKTKLTPFITLYALVQCTRDLPKLSCAQCLAIAVGNFPGICNSRKGCRVLYSSCYVRYELYPFFFPLDRNDSNIASGQTIKKLVYP</sequence>
<dbReference type="InterPro" id="IPR002902">
    <property type="entry name" value="GNK2"/>
</dbReference>
<evidence type="ECO:0000256" key="1">
    <source>
        <dbReference type="ARBA" id="ARBA00004613"/>
    </source>
</evidence>
<evidence type="ECO:0000256" key="6">
    <source>
        <dbReference type="SAM" id="SignalP"/>
    </source>
</evidence>
<keyword evidence="4" id="KW-0677">Repeat</keyword>
<reference evidence="8" key="1">
    <citation type="submission" date="2013-07" db="EMBL/GenBank/DDBJ databases">
        <title>The genome of Eucalyptus grandis.</title>
        <authorList>
            <person name="Schmutz J."/>
            <person name="Hayes R."/>
            <person name="Myburg A."/>
            <person name="Tuskan G."/>
            <person name="Grattapaglia D."/>
            <person name="Rokhsar D.S."/>
        </authorList>
    </citation>
    <scope>NUCLEOTIDE SEQUENCE</scope>
    <source>
        <tissue evidence="8">Leaf extractions</tissue>
    </source>
</reference>
<dbReference type="Gramene" id="KCW48396">
    <property type="protein sequence ID" value="KCW48396"/>
    <property type="gene ID" value="EUGRSUZ_K02100"/>
</dbReference>
<dbReference type="STRING" id="71139.A0A059A3Z0"/>
<dbReference type="PROSITE" id="PS51473">
    <property type="entry name" value="GNK2"/>
    <property type="match status" value="2"/>
</dbReference>
<keyword evidence="2" id="KW-0964">Secreted</keyword>
<dbReference type="CDD" id="cd23509">
    <property type="entry name" value="Gnk2-like"/>
    <property type="match status" value="2"/>
</dbReference>
<evidence type="ECO:0000313" key="8">
    <source>
        <dbReference type="EMBL" id="KCW48396.1"/>
    </source>
</evidence>
<dbReference type="Gene3D" id="3.30.430.20">
    <property type="entry name" value="Gnk2 domain, C-X8-C-X2-C motif"/>
    <property type="match status" value="2"/>
</dbReference>
<organism evidence="8">
    <name type="scientific">Eucalyptus grandis</name>
    <name type="common">Flooded gum</name>
    <dbReference type="NCBI Taxonomy" id="71139"/>
    <lineage>
        <taxon>Eukaryota</taxon>
        <taxon>Viridiplantae</taxon>
        <taxon>Streptophyta</taxon>
        <taxon>Embryophyta</taxon>
        <taxon>Tracheophyta</taxon>
        <taxon>Spermatophyta</taxon>
        <taxon>Magnoliopsida</taxon>
        <taxon>eudicotyledons</taxon>
        <taxon>Gunneridae</taxon>
        <taxon>Pentapetalae</taxon>
        <taxon>rosids</taxon>
        <taxon>malvids</taxon>
        <taxon>Myrtales</taxon>
        <taxon>Myrtaceae</taxon>
        <taxon>Myrtoideae</taxon>
        <taxon>Eucalypteae</taxon>
        <taxon>Eucalyptus</taxon>
    </lineage>
</organism>
<proteinExistence type="inferred from homology"/>
<dbReference type="Pfam" id="PF01657">
    <property type="entry name" value="Stress-antifung"/>
    <property type="match status" value="2"/>
</dbReference>
<dbReference type="PANTHER" id="PTHR32411">
    <property type="entry name" value="CYSTEINE-RICH REPEAT SECRETORY PROTEIN 38-RELATED"/>
    <property type="match status" value="1"/>
</dbReference>
<dbReference type="AlphaFoldDB" id="A0A059A3Z0"/>
<dbReference type="InterPro" id="IPR038408">
    <property type="entry name" value="GNK2_sf"/>
</dbReference>
<dbReference type="InParanoid" id="A0A059A3Z0"/>
<name>A0A059A3Z0_EUCGR</name>
<feature type="domain" description="Gnk2-homologous" evidence="7">
    <location>
        <begin position="25"/>
        <end position="128"/>
    </location>
</feature>
<dbReference type="PANTHER" id="PTHR32411:SF55">
    <property type="entry name" value="CYSTEINE-RICH REPEAT SECRETORY PROTEIN 55"/>
    <property type="match status" value="1"/>
</dbReference>
<evidence type="ECO:0000256" key="5">
    <source>
        <dbReference type="ARBA" id="ARBA00038515"/>
    </source>
</evidence>
<protein>
    <recommendedName>
        <fullName evidence="7">Gnk2-homologous domain-containing protein</fullName>
    </recommendedName>
</protein>
<accession>A0A059A3Z0</accession>
<dbReference type="OMA" id="PLGEFCN"/>
<dbReference type="GO" id="GO:0005576">
    <property type="term" value="C:extracellular region"/>
    <property type="evidence" value="ECO:0007669"/>
    <property type="project" value="UniProtKB-SubCell"/>
</dbReference>
<feature type="signal peptide" evidence="6">
    <location>
        <begin position="1"/>
        <end position="22"/>
    </location>
</feature>
<dbReference type="OrthoDB" id="1933521at2759"/>
<feature type="chain" id="PRO_5001571901" description="Gnk2-homologous domain-containing protein" evidence="6">
    <location>
        <begin position="23"/>
        <end position="263"/>
    </location>
</feature>
<evidence type="ECO:0000256" key="3">
    <source>
        <dbReference type="ARBA" id="ARBA00022729"/>
    </source>
</evidence>
<feature type="domain" description="Gnk2-homologous" evidence="7">
    <location>
        <begin position="134"/>
        <end position="240"/>
    </location>
</feature>